<keyword evidence="1" id="KW-0805">Transcription regulation</keyword>
<evidence type="ECO:0000256" key="3">
    <source>
        <dbReference type="ARBA" id="ARBA00023163"/>
    </source>
</evidence>
<dbReference type="GO" id="GO:0003677">
    <property type="term" value="F:DNA binding"/>
    <property type="evidence" value="ECO:0007669"/>
    <property type="project" value="UniProtKB-UniRule"/>
</dbReference>
<reference evidence="6 7" key="1">
    <citation type="submission" date="2017-04" db="EMBL/GenBank/DDBJ databases">
        <authorList>
            <person name="Afonso C.L."/>
            <person name="Miller P.J."/>
            <person name="Scott M.A."/>
            <person name="Spackman E."/>
            <person name="Goraichik I."/>
            <person name="Dimitrov K.M."/>
            <person name="Suarez D.L."/>
            <person name="Swayne D.E."/>
        </authorList>
    </citation>
    <scope>NUCLEOTIDE SEQUENCE [LARGE SCALE GENOMIC DNA]</scope>
    <source>
        <strain evidence="6 7">VK13</strain>
    </source>
</reference>
<dbReference type="OrthoDB" id="326421at2"/>
<keyword evidence="2 4" id="KW-0238">DNA-binding</keyword>
<dbReference type="SUPFAM" id="SSF46689">
    <property type="entry name" value="Homeodomain-like"/>
    <property type="match status" value="1"/>
</dbReference>
<gene>
    <name evidence="6" type="ORF">SAMN06296008_11220</name>
</gene>
<dbReference type="AlphaFoldDB" id="A0A1W2BCQ8"/>
<organism evidence="6 7">
    <name type="scientific">Polynucleobacter kasalickyi</name>
    <dbReference type="NCBI Taxonomy" id="1938817"/>
    <lineage>
        <taxon>Bacteria</taxon>
        <taxon>Pseudomonadati</taxon>
        <taxon>Pseudomonadota</taxon>
        <taxon>Betaproteobacteria</taxon>
        <taxon>Burkholderiales</taxon>
        <taxon>Burkholderiaceae</taxon>
        <taxon>Polynucleobacter</taxon>
    </lineage>
</organism>
<dbReference type="Proteomes" id="UP000192708">
    <property type="component" value="Unassembled WGS sequence"/>
</dbReference>
<evidence type="ECO:0000256" key="1">
    <source>
        <dbReference type="ARBA" id="ARBA00023015"/>
    </source>
</evidence>
<proteinExistence type="predicted"/>
<feature type="domain" description="HTH tetR-type" evidence="5">
    <location>
        <begin position="16"/>
        <end position="76"/>
    </location>
</feature>
<dbReference type="RefSeq" id="WP_084284691.1">
    <property type="nucleotide sequence ID" value="NZ_FWXJ01000012.1"/>
</dbReference>
<evidence type="ECO:0000313" key="6">
    <source>
        <dbReference type="EMBL" id="SMC70168.1"/>
    </source>
</evidence>
<dbReference type="PANTHER" id="PTHR47506">
    <property type="entry name" value="TRANSCRIPTIONAL REGULATORY PROTEIN"/>
    <property type="match status" value="1"/>
</dbReference>
<dbReference type="Gene3D" id="1.10.357.10">
    <property type="entry name" value="Tetracycline Repressor, domain 2"/>
    <property type="match status" value="1"/>
</dbReference>
<dbReference type="Pfam" id="PF16925">
    <property type="entry name" value="TetR_C_13"/>
    <property type="match status" value="1"/>
</dbReference>
<evidence type="ECO:0000256" key="4">
    <source>
        <dbReference type="PROSITE-ProRule" id="PRU00335"/>
    </source>
</evidence>
<dbReference type="EMBL" id="FWXJ01000012">
    <property type="protein sequence ID" value="SMC70168.1"/>
    <property type="molecule type" value="Genomic_DNA"/>
</dbReference>
<dbReference type="InterPro" id="IPR011075">
    <property type="entry name" value="TetR_C"/>
</dbReference>
<dbReference type="InterPro" id="IPR009057">
    <property type="entry name" value="Homeodomain-like_sf"/>
</dbReference>
<dbReference type="Gene3D" id="1.10.10.60">
    <property type="entry name" value="Homeodomain-like"/>
    <property type="match status" value="1"/>
</dbReference>
<dbReference type="PANTHER" id="PTHR47506:SF6">
    <property type="entry name" value="HTH-TYPE TRANSCRIPTIONAL REPRESSOR NEMR"/>
    <property type="match status" value="1"/>
</dbReference>
<name>A0A1W2BCQ8_9BURK</name>
<sequence>MTIVEKNTFTDYAKGAVTKATILQSAIDIAGRDGLEGITIGNLAERVQMSKSGVFAHFGSRDELLIEVIREYYRRFERDVFEPAISLSKGLPRLRKMIQNWIDVSSDKKSAGCFFISGAIEYDDRPSEIRDELLKSVEVWRNAIRRAIKESIDAGHLPKKTDVEQMLFQIYSTVLGVHHDTRFLKNQISKSIANKVIESLFKS</sequence>
<dbReference type="PROSITE" id="PS50977">
    <property type="entry name" value="HTH_TETR_2"/>
    <property type="match status" value="1"/>
</dbReference>
<keyword evidence="7" id="KW-1185">Reference proteome</keyword>
<dbReference type="SUPFAM" id="SSF48498">
    <property type="entry name" value="Tetracyclin repressor-like, C-terminal domain"/>
    <property type="match status" value="1"/>
</dbReference>
<feature type="DNA-binding region" description="H-T-H motif" evidence="4">
    <location>
        <begin position="39"/>
        <end position="58"/>
    </location>
</feature>
<accession>A0A1W2BCQ8</accession>
<dbReference type="InterPro" id="IPR036271">
    <property type="entry name" value="Tet_transcr_reg_TetR-rel_C_sf"/>
</dbReference>
<evidence type="ECO:0000313" key="7">
    <source>
        <dbReference type="Proteomes" id="UP000192708"/>
    </source>
</evidence>
<dbReference type="Pfam" id="PF00440">
    <property type="entry name" value="TetR_N"/>
    <property type="match status" value="1"/>
</dbReference>
<keyword evidence="3" id="KW-0804">Transcription</keyword>
<evidence type="ECO:0000256" key="2">
    <source>
        <dbReference type="ARBA" id="ARBA00023125"/>
    </source>
</evidence>
<dbReference type="STRING" id="1938817.SAMN06296008_11220"/>
<protein>
    <submittedName>
        <fullName evidence="6">Transcriptional regulator, TetR family</fullName>
    </submittedName>
</protein>
<dbReference type="InterPro" id="IPR001647">
    <property type="entry name" value="HTH_TetR"/>
</dbReference>
<evidence type="ECO:0000259" key="5">
    <source>
        <dbReference type="PROSITE" id="PS50977"/>
    </source>
</evidence>